<dbReference type="Proteomes" id="UP000005220">
    <property type="component" value="Chromosome 1"/>
</dbReference>
<gene>
    <name evidence="2" type="primary">KAFR0A05900</name>
    <name evidence="2" type="ORF">KAFR_0A05900</name>
</gene>
<dbReference type="GO" id="GO:0042144">
    <property type="term" value="P:vacuole fusion, non-autophagic"/>
    <property type="evidence" value="ECO:0007669"/>
    <property type="project" value="EnsemblFungi"/>
</dbReference>
<dbReference type="GO" id="GO:0035542">
    <property type="term" value="P:regulation of SNARE complex assembly"/>
    <property type="evidence" value="ECO:0007669"/>
    <property type="project" value="EnsemblFungi"/>
</dbReference>
<evidence type="ECO:0000256" key="1">
    <source>
        <dbReference type="ARBA" id="ARBA00009884"/>
    </source>
</evidence>
<dbReference type="GO" id="GO:0005829">
    <property type="term" value="C:cytosol"/>
    <property type="evidence" value="ECO:0007669"/>
    <property type="project" value="EnsemblFungi"/>
</dbReference>
<dbReference type="GO" id="GO:0030897">
    <property type="term" value="C:HOPS complex"/>
    <property type="evidence" value="ECO:0007669"/>
    <property type="project" value="EnsemblFungi"/>
</dbReference>
<dbReference type="FunCoup" id="H2ANS5">
    <property type="interactions" value="788"/>
</dbReference>
<reference evidence="2 3" key="1">
    <citation type="journal article" date="2011" name="Proc. Natl. Acad. Sci. U.S.A.">
        <title>Evolutionary erosion of yeast sex chromosomes by mating-type switching accidents.</title>
        <authorList>
            <person name="Gordon J.L."/>
            <person name="Armisen D."/>
            <person name="Proux-Wera E."/>
            <person name="Oheigeartaigh S.S."/>
            <person name="Byrne K.P."/>
            <person name="Wolfe K.H."/>
        </authorList>
    </citation>
    <scope>NUCLEOTIDE SEQUENCE [LARGE SCALE GENOMIC DNA]</scope>
    <source>
        <strain evidence="3">ATCC 22294 / BCRC 22015 / CBS 2517 / CECT 1963 / NBRC 1671 / NRRL Y-8276</strain>
    </source>
</reference>
<dbReference type="InterPro" id="IPR043155">
    <property type="entry name" value="VPS33_dom3b"/>
</dbReference>
<dbReference type="GO" id="GO:0006623">
    <property type="term" value="P:protein targeting to vacuole"/>
    <property type="evidence" value="ECO:0007669"/>
    <property type="project" value="EnsemblFungi"/>
</dbReference>
<protein>
    <recommendedName>
        <fullName evidence="4">Sec1-like protein</fullName>
    </recommendedName>
</protein>
<dbReference type="Pfam" id="PF00995">
    <property type="entry name" value="Sec1"/>
    <property type="match status" value="1"/>
</dbReference>
<dbReference type="EMBL" id="HE650821">
    <property type="protein sequence ID" value="CCF56025.1"/>
    <property type="molecule type" value="Genomic_DNA"/>
</dbReference>
<dbReference type="GO" id="GO:0051469">
    <property type="term" value="P:vesicle fusion with vacuole"/>
    <property type="evidence" value="ECO:0007669"/>
    <property type="project" value="EnsemblFungi"/>
</dbReference>
<dbReference type="GO" id="GO:0005524">
    <property type="term" value="F:ATP binding"/>
    <property type="evidence" value="ECO:0007669"/>
    <property type="project" value="EnsemblFungi"/>
</dbReference>
<dbReference type="GO" id="GO:0006897">
    <property type="term" value="P:endocytosis"/>
    <property type="evidence" value="ECO:0007669"/>
    <property type="project" value="EnsemblFungi"/>
</dbReference>
<accession>H2ANS5</accession>
<dbReference type="GO" id="GO:0035091">
    <property type="term" value="F:phosphatidylinositol binding"/>
    <property type="evidence" value="ECO:0007669"/>
    <property type="project" value="EnsemblFungi"/>
</dbReference>
<evidence type="ECO:0000313" key="3">
    <source>
        <dbReference type="Proteomes" id="UP000005220"/>
    </source>
</evidence>
<dbReference type="PANTHER" id="PTHR11679">
    <property type="entry name" value="VESICLE PROTEIN SORTING-ASSOCIATED"/>
    <property type="match status" value="1"/>
</dbReference>
<dbReference type="Gene3D" id="1.25.40.850">
    <property type="match status" value="1"/>
</dbReference>
<dbReference type="InterPro" id="IPR043127">
    <property type="entry name" value="Sec-1-like_dom3a"/>
</dbReference>
<dbReference type="Gene3D" id="3.90.830.10">
    <property type="entry name" value="Syntaxin Binding Protein 1, Chain A, domain 2"/>
    <property type="match status" value="1"/>
</dbReference>
<dbReference type="GO" id="GO:0099022">
    <property type="term" value="P:vesicle tethering"/>
    <property type="evidence" value="ECO:0007669"/>
    <property type="project" value="EnsemblFungi"/>
</dbReference>
<dbReference type="SUPFAM" id="SSF56815">
    <property type="entry name" value="Sec1/munc18-like (SM) proteins"/>
    <property type="match status" value="1"/>
</dbReference>
<proteinExistence type="inferred from homology"/>
<evidence type="ECO:0008006" key="4">
    <source>
        <dbReference type="Google" id="ProtNLM"/>
    </source>
</evidence>
<dbReference type="Gene3D" id="3.40.50.1910">
    <property type="match status" value="2"/>
</dbReference>
<dbReference type="RefSeq" id="XP_003955160.1">
    <property type="nucleotide sequence ID" value="XM_003955111.1"/>
</dbReference>
<dbReference type="GO" id="GO:0048278">
    <property type="term" value="P:vesicle docking"/>
    <property type="evidence" value="ECO:0007669"/>
    <property type="project" value="EnsemblFungi"/>
</dbReference>
<dbReference type="STRING" id="1071382.H2ANS5"/>
<dbReference type="GeneID" id="13886074"/>
<dbReference type="KEGG" id="kaf:KAFR_0A05900"/>
<dbReference type="InterPro" id="IPR001619">
    <property type="entry name" value="Sec1-like"/>
</dbReference>
<dbReference type="InterPro" id="IPR036045">
    <property type="entry name" value="Sec1-like_sf"/>
</dbReference>
<dbReference type="GO" id="GO:0006896">
    <property type="term" value="P:Golgi to vacuole transport"/>
    <property type="evidence" value="ECO:0007669"/>
    <property type="project" value="EnsemblFungi"/>
</dbReference>
<dbReference type="GO" id="GO:0031901">
    <property type="term" value="C:early endosome membrane"/>
    <property type="evidence" value="ECO:0007669"/>
    <property type="project" value="EnsemblFungi"/>
</dbReference>
<dbReference type="AlphaFoldDB" id="H2ANS5"/>
<comment type="similarity">
    <text evidence="1">Belongs to the STXBP/unc-18/SEC1 family.</text>
</comment>
<dbReference type="eggNOG" id="KOG1302">
    <property type="taxonomic scope" value="Eukaryota"/>
</dbReference>
<dbReference type="OrthoDB" id="10262287at2759"/>
<keyword evidence="3" id="KW-1185">Reference proteome</keyword>
<dbReference type="GO" id="GO:0034727">
    <property type="term" value="P:piecemeal microautophagy of the nucleus"/>
    <property type="evidence" value="ECO:0007669"/>
    <property type="project" value="EnsemblFungi"/>
</dbReference>
<dbReference type="GO" id="GO:0033263">
    <property type="term" value="C:CORVET complex"/>
    <property type="evidence" value="ECO:0007669"/>
    <property type="project" value="EnsemblFungi"/>
</dbReference>
<name>H2ANS5_KAZAF</name>
<dbReference type="InterPro" id="IPR027482">
    <property type="entry name" value="Sec1-like_dom2"/>
</dbReference>
<organism evidence="2 3">
    <name type="scientific">Kazachstania africana (strain ATCC 22294 / BCRC 22015 / CBS 2517 / CECT 1963 / NBRC 1671 / NRRL Y-8276)</name>
    <name type="common">Yeast</name>
    <name type="synonym">Kluyveromyces africanus</name>
    <dbReference type="NCBI Taxonomy" id="1071382"/>
    <lineage>
        <taxon>Eukaryota</taxon>
        <taxon>Fungi</taxon>
        <taxon>Dikarya</taxon>
        <taxon>Ascomycota</taxon>
        <taxon>Saccharomycotina</taxon>
        <taxon>Saccharomycetes</taxon>
        <taxon>Saccharomycetales</taxon>
        <taxon>Saccharomycetaceae</taxon>
        <taxon>Kazachstania</taxon>
    </lineage>
</organism>
<dbReference type="HOGENOM" id="CLU_398604_0_0_1"/>
<dbReference type="GO" id="GO:0000329">
    <property type="term" value="C:fungal-type vacuole membrane"/>
    <property type="evidence" value="ECO:0007669"/>
    <property type="project" value="EnsemblFungi"/>
</dbReference>
<evidence type="ECO:0000313" key="2">
    <source>
        <dbReference type="EMBL" id="CCF56025.1"/>
    </source>
</evidence>
<sequence>MNSKWNTRRFKKITSDNLCNALKSISSQEQILVVQPKLLPVLNQLLTFTELTKSTPVRKIALLDEQLKNDLPSLLGTIPSMELVFLIDVRVDLCLPNELVKLIKDLQLTELNVLYCTWKTEMTNNLKRLTHFIKSQLENLSKANLFEWDFFPFAQQDDNLLVVNVLYNEDGENLYYPKRSSMEKTTRGILLDNMSNCIKSLLAQTNTIVTDAIAMGSISKNLVALLHDQHQTDENLFIKETLYGSKYHSSLETDLIVLERNVDPITPLLTQLSYVGILDDFFEFGDDCKLKDKEFTLDYITDDTWNELKFLNFGSVGPQLNKMAKDLQSQYDSRHNAETVNEIKNFVDSLGSLQQRQKLLKKHTNLSSNVLEEVEQNENLLFNRILELEQDILLDKLSTTIAIDKILELVYESDVQPEKILRLVCLLSITKNFLKDKDFENLQRELVDSFGVNMIFQLERLIRNRLLKNKSTSQTFEGIEDIQLKKNYRYPSLWLDTLPDETSNDANFAYCGMVPLTYRLIQLLYDRTIISKHYSSQQPFMISKTANISKLNELFENLYGNGNLITEEKWVPTKKVKHAKNENSPASNDSNIAIIVFLGGITLSEFATLRVLQDKLHKKNVNKRFIVIADGLTNGTRLIRSFM</sequence>
<dbReference type="InParanoid" id="H2ANS5"/>
<dbReference type="GO" id="GO:0032889">
    <property type="term" value="P:regulation of vacuole fusion, non-autophagic"/>
    <property type="evidence" value="ECO:0007669"/>
    <property type="project" value="EnsemblFungi"/>
</dbReference>